<dbReference type="Proteomes" id="UP000663838">
    <property type="component" value="Unassembled WGS sequence"/>
</dbReference>
<comment type="caution">
    <text evidence="1">The sequence shown here is derived from an EMBL/GenBank/DDBJ whole genome shotgun (WGS) entry which is preliminary data.</text>
</comment>
<feature type="non-terminal residue" evidence="1">
    <location>
        <position position="1"/>
    </location>
</feature>
<dbReference type="AlphaFoldDB" id="A0A818G4T1"/>
<evidence type="ECO:0000313" key="3">
    <source>
        <dbReference type="Proteomes" id="UP000663865"/>
    </source>
</evidence>
<evidence type="ECO:0000313" key="1">
    <source>
        <dbReference type="EMBL" id="CAF3486470.1"/>
    </source>
</evidence>
<evidence type="ECO:0000313" key="2">
    <source>
        <dbReference type="EMBL" id="CAF4906903.1"/>
    </source>
</evidence>
<gene>
    <name evidence="1" type="ORF">KIK155_LOCUS14855</name>
    <name evidence="2" type="ORF">TOA249_LOCUS31103</name>
</gene>
<dbReference type="EMBL" id="CAJNYV010002531">
    <property type="protein sequence ID" value="CAF3486470.1"/>
    <property type="molecule type" value="Genomic_DNA"/>
</dbReference>
<organism evidence="1 3">
    <name type="scientific">Rotaria socialis</name>
    <dbReference type="NCBI Taxonomy" id="392032"/>
    <lineage>
        <taxon>Eukaryota</taxon>
        <taxon>Metazoa</taxon>
        <taxon>Spiralia</taxon>
        <taxon>Gnathifera</taxon>
        <taxon>Rotifera</taxon>
        <taxon>Eurotatoria</taxon>
        <taxon>Bdelloidea</taxon>
        <taxon>Philodinida</taxon>
        <taxon>Philodinidae</taxon>
        <taxon>Rotaria</taxon>
    </lineage>
</organism>
<dbReference type="EMBL" id="CAJOBS010005940">
    <property type="protein sequence ID" value="CAF4906903.1"/>
    <property type="molecule type" value="Genomic_DNA"/>
</dbReference>
<accession>A0A818G4T1</accession>
<feature type="non-terminal residue" evidence="1">
    <location>
        <position position="93"/>
    </location>
</feature>
<dbReference type="Proteomes" id="UP000663865">
    <property type="component" value="Unassembled WGS sequence"/>
</dbReference>
<name>A0A818G4T1_9BILA</name>
<proteinExistence type="predicted"/>
<sequence>MNHYNFNSIQTSQNKQLSDIILSHDYVARNKTYDVHNKTLTDHLATNITNQSSVQICAYIRPTTFDSQKTALATRKINGPQQSSVQLCGYLRL</sequence>
<reference evidence="1" key="1">
    <citation type="submission" date="2021-02" db="EMBL/GenBank/DDBJ databases">
        <authorList>
            <person name="Nowell W R."/>
        </authorList>
    </citation>
    <scope>NUCLEOTIDE SEQUENCE</scope>
</reference>
<protein>
    <submittedName>
        <fullName evidence="1">Uncharacterized protein</fullName>
    </submittedName>
</protein>